<dbReference type="InterPro" id="IPR029058">
    <property type="entry name" value="AB_hydrolase_fold"/>
</dbReference>
<gene>
    <name evidence="6" type="ORF">SAMN04487894_104302</name>
</gene>
<dbReference type="GO" id="GO:0052689">
    <property type="term" value="F:carboxylic ester hydrolase activity"/>
    <property type="evidence" value="ECO:0007669"/>
    <property type="project" value="UniProtKB-KW"/>
</dbReference>
<name>A0A1G6Q7C3_NIADE</name>
<keyword evidence="7" id="KW-1185">Reference proteome</keyword>
<dbReference type="RefSeq" id="WP_090389909.1">
    <property type="nucleotide sequence ID" value="NZ_FMZO01000004.1"/>
</dbReference>
<feature type="chain" id="PRO_5011769543" description="4-O-methyl-glucuronoyl methylesterase-like domain-containing protein" evidence="4">
    <location>
        <begin position="28"/>
        <end position="426"/>
    </location>
</feature>
<keyword evidence="2 4" id="KW-0732">Signal</keyword>
<dbReference type="InterPro" id="IPR054579">
    <property type="entry name" value="GCE-like_dom"/>
</dbReference>
<dbReference type="EMBL" id="FMZO01000004">
    <property type="protein sequence ID" value="SDC88111.1"/>
    <property type="molecule type" value="Genomic_DNA"/>
</dbReference>
<evidence type="ECO:0000256" key="3">
    <source>
        <dbReference type="ARBA" id="ARBA00022801"/>
    </source>
</evidence>
<evidence type="ECO:0000313" key="7">
    <source>
        <dbReference type="Proteomes" id="UP000198757"/>
    </source>
</evidence>
<evidence type="ECO:0000313" key="6">
    <source>
        <dbReference type="EMBL" id="SDC88111.1"/>
    </source>
</evidence>
<proteinExistence type="predicted"/>
<organism evidence="6 7">
    <name type="scientific">Niabella drilacis (strain DSM 25811 / CCM 8410 / CCUG 62505 / LMG 26954 / E90)</name>
    <dbReference type="NCBI Taxonomy" id="1285928"/>
    <lineage>
        <taxon>Bacteria</taxon>
        <taxon>Pseudomonadati</taxon>
        <taxon>Bacteroidota</taxon>
        <taxon>Chitinophagia</taxon>
        <taxon>Chitinophagales</taxon>
        <taxon>Chitinophagaceae</taxon>
        <taxon>Niabella</taxon>
    </lineage>
</organism>
<evidence type="ECO:0000256" key="2">
    <source>
        <dbReference type="ARBA" id="ARBA00022729"/>
    </source>
</evidence>
<dbReference type="OrthoDB" id="9809261at2"/>
<accession>A0A1G6Q7C3</accession>
<dbReference type="AlphaFoldDB" id="A0A1G6Q7C3"/>
<dbReference type="Pfam" id="PF22244">
    <property type="entry name" value="GCE_fung"/>
    <property type="match status" value="1"/>
</dbReference>
<reference evidence="7" key="1">
    <citation type="submission" date="2016-10" db="EMBL/GenBank/DDBJ databases">
        <authorList>
            <person name="Varghese N."/>
            <person name="Submissions S."/>
        </authorList>
    </citation>
    <scope>NUCLEOTIDE SEQUENCE [LARGE SCALE GENOMIC DNA]</scope>
    <source>
        <strain evidence="7">DSM 25811 / CCM 8410 / LMG 26954 / E90</strain>
    </source>
</reference>
<keyword evidence="3" id="KW-0378">Hydrolase</keyword>
<dbReference type="STRING" id="1285928.SAMN04487894_104302"/>
<protein>
    <recommendedName>
        <fullName evidence="5">4-O-methyl-glucuronoyl methylesterase-like domain-containing protein</fullName>
    </recommendedName>
</protein>
<dbReference type="Proteomes" id="UP000198757">
    <property type="component" value="Unassembled WGS sequence"/>
</dbReference>
<sequence length="426" mass="47975">MKRCKIKSITILLLAAIAGLNASTAQEAVNYDEAKVPAFELPALLLSENGTPIKTVQQWERIRRPELLEIFATQEYGRTPKEKISVRYEVLTENRKALSGKATSRQIRFIFSNNGKQTEAILLLYIPNHTRGKVPVFVGYNFKGNHSMSYDTSILYSPNFTRVKKPGNPDWARGCQMSRWPLDFIISKGYALATMCYHDIFPDVPGFKNFGIASLFSGYDSLSGKPDEWQAIGAWAWGSSRIVDYLETIKEIDSKKIAIMGHSRQGKAALWAGAQDKRFAIVISNCSGAGGAALSKRAYGETVEQVTKIKPAWFCTAFNQYRSNEQALPFDQHELIALVAPRPVYVASAQEDRWADPKGEYLSAFYASPVYTLYGRKGLTSMMQPAIERPVMNDVGYHIRKGVHDVTLFDWEAFIRFADKHFSHRL</sequence>
<evidence type="ECO:0000256" key="1">
    <source>
        <dbReference type="ARBA" id="ARBA00022487"/>
    </source>
</evidence>
<keyword evidence="1" id="KW-0719">Serine esterase</keyword>
<dbReference type="Gene3D" id="3.40.50.1820">
    <property type="entry name" value="alpha/beta hydrolase"/>
    <property type="match status" value="1"/>
</dbReference>
<feature type="domain" description="4-O-methyl-glucuronoyl methylesterase-like" evidence="5">
    <location>
        <begin position="227"/>
        <end position="375"/>
    </location>
</feature>
<feature type="signal peptide" evidence="4">
    <location>
        <begin position="1"/>
        <end position="27"/>
    </location>
</feature>
<evidence type="ECO:0000256" key="4">
    <source>
        <dbReference type="SAM" id="SignalP"/>
    </source>
</evidence>
<dbReference type="SUPFAM" id="SSF53474">
    <property type="entry name" value="alpha/beta-Hydrolases"/>
    <property type="match status" value="1"/>
</dbReference>
<evidence type="ECO:0000259" key="5">
    <source>
        <dbReference type="Pfam" id="PF22244"/>
    </source>
</evidence>